<evidence type="ECO:0000259" key="1">
    <source>
        <dbReference type="Pfam" id="PF08161"/>
    </source>
</evidence>
<reference evidence="2 3" key="1">
    <citation type="submission" date="2022-02" db="EMBL/GenBank/DDBJ databases">
        <authorList>
            <person name="Zhuang L."/>
        </authorList>
    </citation>
    <scope>NUCLEOTIDE SEQUENCE [LARGE SCALE GENOMIC DNA]</scope>
    <source>
        <strain evidence="2 3">C32</strain>
    </source>
</reference>
<evidence type="ECO:0000313" key="3">
    <source>
        <dbReference type="Proteomes" id="UP001201549"/>
    </source>
</evidence>
<evidence type="ECO:0000313" key="2">
    <source>
        <dbReference type="EMBL" id="MCS4558955.1"/>
    </source>
</evidence>
<protein>
    <submittedName>
        <fullName evidence="2">RRP12 family protein</fullName>
    </submittedName>
</protein>
<dbReference type="InterPro" id="IPR052087">
    <property type="entry name" value="RRP12"/>
</dbReference>
<dbReference type="PANTHER" id="PTHR48287:SF1">
    <property type="entry name" value="ARM REPEAT SUPERFAMILY PROTEIN"/>
    <property type="match status" value="1"/>
</dbReference>
<reference evidence="3" key="2">
    <citation type="submission" date="2023-07" db="EMBL/GenBank/DDBJ databases">
        <title>Shewanella mangrovi sp. nov., an acetaldehyde- degrading bacterium isolated from mangrove sediment.</title>
        <authorList>
            <person name="Liu Y."/>
        </authorList>
    </citation>
    <scope>NUCLEOTIDE SEQUENCE [LARGE SCALE GENOMIC DNA]</scope>
    <source>
        <strain evidence="3">C32</strain>
    </source>
</reference>
<dbReference type="Proteomes" id="UP001201549">
    <property type="component" value="Unassembled WGS sequence"/>
</dbReference>
<keyword evidence="3" id="KW-1185">Reference proteome</keyword>
<feature type="domain" description="RRP12 HEAT" evidence="1">
    <location>
        <begin position="1"/>
        <end position="85"/>
    </location>
</feature>
<dbReference type="InterPro" id="IPR012978">
    <property type="entry name" value="HEAT_RRP12"/>
</dbReference>
<name>A0ABT2FRH7_9GAMM</name>
<accession>A0ABT2FRH7</accession>
<sequence length="85" mass="9338">LSAMFDAFKWRSSPFLTDIVKTIGELRGTETFHGKKEADQVLGRAVHAMGPAAVLEILPLNLAQQKPGQPGRVWLLPILRDSVSN</sequence>
<feature type="non-terminal residue" evidence="2">
    <location>
        <position position="1"/>
    </location>
</feature>
<feature type="non-terminal residue" evidence="2">
    <location>
        <position position="85"/>
    </location>
</feature>
<dbReference type="EMBL" id="JAKOGG010000482">
    <property type="protein sequence ID" value="MCS4558955.1"/>
    <property type="molecule type" value="Genomic_DNA"/>
</dbReference>
<dbReference type="PANTHER" id="PTHR48287">
    <property type="entry name" value="ARM REPEAT SUPERFAMILY PROTEIN"/>
    <property type="match status" value="1"/>
</dbReference>
<organism evidence="2 3">
    <name type="scientific">Shewanella electrica</name>
    <dbReference type="NCBI Taxonomy" id="515560"/>
    <lineage>
        <taxon>Bacteria</taxon>
        <taxon>Pseudomonadati</taxon>
        <taxon>Pseudomonadota</taxon>
        <taxon>Gammaproteobacteria</taxon>
        <taxon>Alteromonadales</taxon>
        <taxon>Shewanellaceae</taxon>
        <taxon>Shewanella</taxon>
    </lineage>
</organism>
<dbReference type="RefSeq" id="WP_238898758.1">
    <property type="nucleotide sequence ID" value="NZ_JAKOGG010000482.1"/>
</dbReference>
<proteinExistence type="predicted"/>
<dbReference type="Pfam" id="PF08161">
    <property type="entry name" value="RRP12_HEAT"/>
    <property type="match status" value="1"/>
</dbReference>
<gene>
    <name evidence="2" type="ORF">L9G74_21280</name>
</gene>
<comment type="caution">
    <text evidence="2">The sequence shown here is derived from an EMBL/GenBank/DDBJ whole genome shotgun (WGS) entry which is preliminary data.</text>
</comment>